<dbReference type="PANTHER" id="PTHR30543">
    <property type="entry name" value="CHROMATE REDUCTASE"/>
    <property type="match status" value="1"/>
</dbReference>
<dbReference type="EMBL" id="FOCC01000018">
    <property type="protein sequence ID" value="SEM98311.1"/>
    <property type="molecule type" value="Genomic_DNA"/>
</dbReference>
<comment type="caution">
    <text evidence="3">The sequence shown here is derived from an EMBL/GenBank/DDBJ whole genome shotgun (WGS) entry which is preliminary data.</text>
</comment>
<feature type="domain" description="NADPH-dependent FMN reductase-like" evidence="2">
    <location>
        <begin position="1"/>
        <end position="145"/>
    </location>
</feature>
<evidence type="ECO:0000259" key="2">
    <source>
        <dbReference type="Pfam" id="PF03358"/>
    </source>
</evidence>
<sequence length="423" mass="46768">MKLIGIAGTIASQSYNKMLLSFIQKHFPDINLEIVDIKDVPLFSEDLNLADYPIISQLNRKILASDGVILATPEHNHTTTPALKSLIEWLSSKVHPFNDKPVLLVGASYYTQGTSRAQTDLRQILESPGVNALVMPKDEFLLGNAKNAFDEAGNLTDARTVAFLETVMKDFTHWIKVLKAMRTKEVPSFEAEDLSAKNPIDTTIVGIDSDDPQWVEKAAELTHAASGNDYVKLDRGVLTVDQLNWFLNSMPFELTYADDNNQFLYYNHFADAKDMLAPRTPDQAGSSLQAVHPARAIPGAKKVINTLRNGQSEYKMLIPGTSTVHYYKRMEDENKSYRGINEIVLDLKPVVDFYLQATGQKLVADKKADVVTGASQKESPAVKPTPKADSVTSASTKEENAVPVIVDERKETQVDSTTSASTH</sequence>
<name>A0ABY1AEH6_9LACO</name>
<dbReference type="SUPFAM" id="SSF52218">
    <property type="entry name" value="Flavoproteins"/>
    <property type="match status" value="1"/>
</dbReference>
<proteinExistence type="predicted"/>
<dbReference type="InterPro" id="IPR050712">
    <property type="entry name" value="NAD(P)H-dep_reductase"/>
</dbReference>
<dbReference type="Pfam" id="PF03358">
    <property type="entry name" value="FMN_red"/>
    <property type="match status" value="1"/>
</dbReference>
<feature type="region of interest" description="Disordered" evidence="1">
    <location>
        <begin position="368"/>
        <end position="423"/>
    </location>
</feature>
<dbReference type="Gene3D" id="3.30.450.20">
    <property type="entry name" value="PAS domain"/>
    <property type="match status" value="1"/>
</dbReference>
<dbReference type="Pfam" id="PF13596">
    <property type="entry name" value="PAS_10"/>
    <property type="match status" value="1"/>
</dbReference>
<dbReference type="Gene3D" id="3.40.50.360">
    <property type="match status" value="1"/>
</dbReference>
<protein>
    <submittedName>
        <fullName evidence="3">NAD(P)H-dependent FMN reductase</fullName>
    </submittedName>
</protein>
<dbReference type="Proteomes" id="UP000182089">
    <property type="component" value="Unassembled WGS sequence"/>
</dbReference>
<dbReference type="PANTHER" id="PTHR30543:SF21">
    <property type="entry name" value="NAD(P)H-DEPENDENT FMN REDUCTASE LOT6"/>
    <property type="match status" value="1"/>
</dbReference>
<dbReference type="InterPro" id="IPR029039">
    <property type="entry name" value="Flavoprotein-like_sf"/>
</dbReference>
<evidence type="ECO:0000313" key="4">
    <source>
        <dbReference type="Proteomes" id="UP000182089"/>
    </source>
</evidence>
<accession>A0ABY1AEH6</accession>
<feature type="compositionally biased region" description="Basic and acidic residues" evidence="1">
    <location>
        <begin position="396"/>
        <end position="413"/>
    </location>
</feature>
<organism evidence="3 4">
    <name type="scientific">Ligilactobacillus ruminis</name>
    <dbReference type="NCBI Taxonomy" id="1623"/>
    <lineage>
        <taxon>Bacteria</taxon>
        <taxon>Bacillati</taxon>
        <taxon>Bacillota</taxon>
        <taxon>Bacilli</taxon>
        <taxon>Lactobacillales</taxon>
        <taxon>Lactobacillaceae</taxon>
        <taxon>Ligilactobacillus</taxon>
    </lineage>
</organism>
<reference evidence="3 4" key="1">
    <citation type="submission" date="2016-10" db="EMBL/GenBank/DDBJ databases">
        <authorList>
            <person name="Varghese N."/>
            <person name="Submissions S."/>
        </authorList>
    </citation>
    <scope>NUCLEOTIDE SEQUENCE [LARGE SCALE GENOMIC DNA]</scope>
    <source>
        <strain evidence="3 4">WC1T17</strain>
    </source>
</reference>
<dbReference type="InterPro" id="IPR005025">
    <property type="entry name" value="FMN_Rdtase-like_dom"/>
</dbReference>
<evidence type="ECO:0000256" key="1">
    <source>
        <dbReference type="SAM" id="MobiDB-lite"/>
    </source>
</evidence>
<feature type="compositionally biased region" description="Polar residues" evidence="1">
    <location>
        <begin position="414"/>
        <end position="423"/>
    </location>
</feature>
<evidence type="ECO:0000313" key="3">
    <source>
        <dbReference type="EMBL" id="SEM98311.1"/>
    </source>
</evidence>
<gene>
    <name evidence="3" type="ORF">SAMN05216431_1182</name>
</gene>